<dbReference type="InterPro" id="IPR021749">
    <property type="entry name" value="ComGE"/>
</dbReference>
<feature type="transmembrane region" description="Helical" evidence="1">
    <location>
        <begin position="12"/>
        <end position="32"/>
    </location>
</feature>
<evidence type="ECO:0000313" key="3">
    <source>
        <dbReference type="Proteomes" id="UP000660801"/>
    </source>
</evidence>
<sequence>MEKLRKQAVEGSILLEALLAFSVFAFIATFLLGHIHDSRKEQAQQLAAEEVLRAAKMALQTDKSDLTVNEVDIHVEKSAQLLVVYHGKEEIIRVEK</sequence>
<accession>A0A917A988</accession>
<keyword evidence="1" id="KW-1133">Transmembrane helix</keyword>
<evidence type="ECO:0000313" key="2">
    <source>
        <dbReference type="EMBL" id="GGE36260.1"/>
    </source>
</evidence>
<organism evidence="2 3">
    <name type="scientific">Streptococcus himalayensis</name>
    <dbReference type="NCBI Taxonomy" id="1888195"/>
    <lineage>
        <taxon>Bacteria</taxon>
        <taxon>Bacillati</taxon>
        <taxon>Bacillota</taxon>
        <taxon>Bacilli</taxon>
        <taxon>Lactobacillales</taxon>
        <taxon>Streptococcaceae</taxon>
        <taxon>Streptococcus</taxon>
    </lineage>
</organism>
<dbReference type="EMBL" id="BMJN01000038">
    <property type="protein sequence ID" value="GGE36260.1"/>
    <property type="molecule type" value="Genomic_DNA"/>
</dbReference>
<keyword evidence="1" id="KW-0472">Membrane</keyword>
<dbReference type="OrthoDB" id="2236142at2"/>
<reference evidence="2" key="2">
    <citation type="submission" date="2020-09" db="EMBL/GenBank/DDBJ databases">
        <authorList>
            <person name="Sun Q."/>
            <person name="Zhou Y."/>
        </authorList>
    </citation>
    <scope>NUCLEOTIDE SEQUENCE</scope>
    <source>
        <strain evidence="2">CGMCC 1.15533</strain>
    </source>
</reference>
<dbReference type="RefSeq" id="WP_068990728.1">
    <property type="nucleotide sequence ID" value="NZ_BMJN01000038.1"/>
</dbReference>
<reference evidence="2" key="1">
    <citation type="journal article" date="2014" name="Int. J. Syst. Evol. Microbiol.">
        <title>Complete genome sequence of Corynebacterium casei LMG S-19264T (=DSM 44701T), isolated from a smear-ripened cheese.</title>
        <authorList>
            <consortium name="US DOE Joint Genome Institute (JGI-PGF)"/>
            <person name="Walter F."/>
            <person name="Albersmeier A."/>
            <person name="Kalinowski J."/>
            <person name="Ruckert C."/>
        </authorList>
    </citation>
    <scope>NUCLEOTIDE SEQUENCE</scope>
    <source>
        <strain evidence="2">CGMCC 1.15533</strain>
    </source>
</reference>
<name>A0A917A988_9STRE</name>
<dbReference type="Pfam" id="PF11773">
    <property type="entry name" value="ComGE"/>
    <property type="match status" value="1"/>
</dbReference>
<dbReference type="InterPro" id="IPR053468">
    <property type="entry name" value="ComGE-like"/>
</dbReference>
<evidence type="ECO:0008006" key="4">
    <source>
        <dbReference type="Google" id="ProtNLM"/>
    </source>
</evidence>
<gene>
    <name evidence="2" type="ORF">GCM10011510_17010</name>
</gene>
<comment type="caution">
    <text evidence="2">The sequence shown here is derived from an EMBL/GenBank/DDBJ whole genome shotgun (WGS) entry which is preliminary data.</text>
</comment>
<protein>
    <recommendedName>
        <fullName evidence="4">Type II secretory pathway, pseudopilin PulG</fullName>
    </recommendedName>
</protein>
<dbReference type="Proteomes" id="UP000660801">
    <property type="component" value="Unassembled WGS sequence"/>
</dbReference>
<keyword evidence="3" id="KW-1185">Reference proteome</keyword>
<proteinExistence type="predicted"/>
<evidence type="ECO:0000256" key="1">
    <source>
        <dbReference type="SAM" id="Phobius"/>
    </source>
</evidence>
<dbReference type="AlphaFoldDB" id="A0A917A988"/>
<dbReference type="NCBIfam" id="NF041013">
    <property type="entry name" value="T4P_ComGE"/>
    <property type="match status" value="1"/>
</dbReference>
<keyword evidence="1" id="KW-0812">Transmembrane</keyword>